<protein>
    <submittedName>
        <fullName evidence="1">Uncharacterized protein</fullName>
    </submittedName>
</protein>
<evidence type="ECO:0000313" key="1">
    <source>
        <dbReference type="EMBL" id="CAF1531406.1"/>
    </source>
</evidence>
<evidence type="ECO:0000313" key="2">
    <source>
        <dbReference type="EMBL" id="CAF4254559.1"/>
    </source>
</evidence>
<comment type="caution">
    <text evidence="1">The sequence shown here is derived from an EMBL/GenBank/DDBJ whole genome shotgun (WGS) entry which is preliminary data.</text>
</comment>
<dbReference type="EMBL" id="CAJOBD010023178">
    <property type="protein sequence ID" value="CAF4254559.1"/>
    <property type="molecule type" value="Genomic_DNA"/>
</dbReference>
<accession>A0A815VJY5</accession>
<proteinExistence type="predicted"/>
<sequence>MQPKKMIKPQIQEQVDRALKDAFTLLLPLGVKEVLKQSNIVTMNQ</sequence>
<feature type="non-terminal residue" evidence="1">
    <location>
        <position position="45"/>
    </location>
</feature>
<evidence type="ECO:0000313" key="3">
    <source>
        <dbReference type="Proteomes" id="UP000663864"/>
    </source>
</evidence>
<name>A0A815VJY5_9BILA</name>
<reference evidence="1" key="1">
    <citation type="submission" date="2021-02" db="EMBL/GenBank/DDBJ databases">
        <authorList>
            <person name="Nowell W R."/>
        </authorList>
    </citation>
    <scope>NUCLEOTIDE SEQUENCE</scope>
</reference>
<organism evidence="1 3">
    <name type="scientific">Rotaria sordida</name>
    <dbReference type="NCBI Taxonomy" id="392033"/>
    <lineage>
        <taxon>Eukaryota</taxon>
        <taxon>Metazoa</taxon>
        <taxon>Spiralia</taxon>
        <taxon>Gnathifera</taxon>
        <taxon>Rotifera</taxon>
        <taxon>Eurotatoria</taxon>
        <taxon>Bdelloidea</taxon>
        <taxon>Philodinida</taxon>
        <taxon>Philodinidae</taxon>
        <taxon>Rotaria</taxon>
    </lineage>
</organism>
<dbReference type="Proteomes" id="UP000663836">
    <property type="component" value="Unassembled WGS sequence"/>
</dbReference>
<dbReference type="EMBL" id="CAJNOT010010698">
    <property type="protein sequence ID" value="CAF1531406.1"/>
    <property type="molecule type" value="Genomic_DNA"/>
</dbReference>
<dbReference type="Proteomes" id="UP000663864">
    <property type="component" value="Unassembled WGS sequence"/>
</dbReference>
<gene>
    <name evidence="2" type="ORF">JBS370_LOCUS38847</name>
    <name evidence="1" type="ORF">ZHD862_LOCUS38751</name>
</gene>
<dbReference type="AlphaFoldDB" id="A0A815VJY5"/>